<comment type="caution">
    <text evidence="1">The sequence shown here is derived from an EMBL/GenBank/DDBJ whole genome shotgun (WGS) entry which is preliminary data.</text>
</comment>
<accession>A0A9Q1AWI6</accession>
<keyword evidence="2" id="KW-1185">Reference proteome</keyword>
<sequence>QGHDHPSCEFRIAKMLEGWSCQRGKVRDSWMPISPPMLCKLATIWGQICSDNVEPVLFHAASLVTFFLQH</sequence>
<dbReference type="AlphaFoldDB" id="A0A9Q1AWI6"/>
<dbReference type="EMBL" id="JAPFRF010000011">
    <property type="protein sequence ID" value="KAJ7316259.1"/>
    <property type="molecule type" value="Genomic_DNA"/>
</dbReference>
<gene>
    <name evidence="1" type="ORF">JRQ81_002421</name>
</gene>
<dbReference type="Proteomes" id="UP001142489">
    <property type="component" value="Unassembled WGS sequence"/>
</dbReference>
<name>A0A9Q1AWI6_9SAUR</name>
<proteinExistence type="predicted"/>
<evidence type="ECO:0000313" key="1">
    <source>
        <dbReference type="EMBL" id="KAJ7316259.1"/>
    </source>
</evidence>
<reference evidence="1" key="1">
    <citation type="journal article" date="2023" name="DNA Res.">
        <title>Chromosome-level genome assembly of Phrynocephalus forsythii using third-generation DNA sequencing and Hi-C analysis.</title>
        <authorList>
            <person name="Qi Y."/>
            <person name="Zhao W."/>
            <person name="Zhao Y."/>
            <person name="Niu C."/>
            <person name="Cao S."/>
            <person name="Zhang Y."/>
        </authorList>
    </citation>
    <scope>NUCLEOTIDE SEQUENCE</scope>
    <source>
        <tissue evidence="1">Muscle</tissue>
    </source>
</reference>
<feature type="non-terminal residue" evidence="1">
    <location>
        <position position="1"/>
    </location>
</feature>
<protein>
    <submittedName>
        <fullName evidence="1">Uncharacterized protein</fullName>
    </submittedName>
</protein>
<organism evidence="1 2">
    <name type="scientific">Phrynocephalus forsythii</name>
    <dbReference type="NCBI Taxonomy" id="171643"/>
    <lineage>
        <taxon>Eukaryota</taxon>
        <taxon>Metazoa</taxon>
        <taxon>Chordata</taxon>
        <taxon>Craniata</taxon>
        <taxon>Vertebrata</taxon>
        <taxon>Euteleostomi</taxon>
        <taxon>Lepidosauria</taxon>
        <taxon>Squamata</taxon>
        <taxon>Bifurcata</taxon>
        <taxon>Unidentata</taxon>
        <taxon>Episquamata</taxon>
        <taxon>Toxicofera</taxon>
        <taxon>Iguania</taxon>
        <taxon>Acrodonta</taxon>
        <taxon>Agamidae</taxon>
        <taxon>Agaminae</taxon>
        <taxon>Phrynocephalus</taxon>
    </lineage>
</organism>
<evidence type="ECO:0000313" key="2">
    <source>
        <dbReference type="Proteomes" id="UP001142489"/>
    </source>
</evidence>